<keyword evidence="4 7" id="KW-0560">Oxidoreductase</keyword>
<dbReference type="InterPro" id="IPR036291">
    <property type="entry name" value="NAD(P)-bd_dom_sf"/>
</dbReference>
<dbReference type="GO" id="GO:0019592">
    <property type="term" value="P:mannitol catabolic process"/>
    <property type="evidence" value="ECO:0007669"/>
    <property type="project" value="TreeGrafter"/>
</dbReference>
<accession>A0A291GS39</accession>
<dbReference type="SUPFAM" id="SSF51735">
    <property type="entry name" value="NAD(P)-binding Rossmann-fold domains"/>
    <property type="match status" value="1"/>
</dbReference>
<comment type="similarity">
    <text evidence="1 7">Belongs to the mannitol dehydrogenase family.</text>
</comment>
<evidence type="ECO:0000256" key="3">
    <source>
        <dbReference type="ARBA" id="ARBA00016219"/>
    </source>
</evidence>
<dbReference type="EC" id="1.1.1.17" evidence="2 7"/>
<evidence type="ECO:0000256" key="2">
    <source>
        <dbReference type="ARBA" id="ARBA00012939"/>
    </source>
</evidence>
<evidence type="ECO:0000256" key="6">
    <source>
        <dbReference type="ARBA" id="ARBA00048615"/>
    </source>
</evidence>
<feature type="binding site" evidence="7">
    <location>
        <begin position="3"/>
        <end position="14"/>
    </location>
    <ligand>
        <name>NAD(+)</name>
        <dbReference type="ChEBI" id="CHEBI:57540"/>
    </ligand>
</feature>
<dbReference type="Gene3D" id="3.40.50.720">
    <property type="entry name" value="NAD(P)-binding Rossmann-like Domain"/>
    <property type="match status" value="1"/>
</dbReference>
<dbReference type="InterPro" id="IPR023028">
    <property type="entry name" value="Mannitol_1_phos_5_DH"/>
</dbReference>
<dbReference type="EMBL" id="CP023563">
    <property type="protein sequence ID" value="ATG52852.1"/>
    <property type="molecule type" value="Genomic_DNA"/>
</dbReference>
<evidence type="ECO:0000256" key="4">
    <source>
        <dbReference type="ARBA" id="ARBA00023002"/>
    </source>
</evidence>
<dbReference type="Gene3D" id="1.10.1040.10">
    <property type="entry name" value="N-(1-d-carboxylethyl)-l-norvaline Dehydrogenase, domain 2"/>
    <property type="match status" value="1"/>
</dbReference>
<dbReference type="KEGG" id="brz:CFK38_15940"/>
<dbReference type="HAMAP" id="MF_00196">
    <property type="entry name" value="Mannitol_dehydrog"/>
    <property type="match status" value="1"/>
</dbReference>
<dbReference type="AlphaFoldDB" id="A0A291GS39"/>
<dbReference type="InterPro" id="IPR013328">
    <property type="entry name" value="6PGD_dom2"/>
</dbReference>
<dbReference type="GO" id="GO:0008926">
    <property type="term" value="F:mannitol-1-phosphate 5-dehydrogenase activity"/>
    <property type="evidence" value="ECO:0007669"/>
    <property type="project" value="UniProtKB-UniRule"/>
</dbReference>
<dbReference type="InterPro" id="IPR013131">
    <property type="entry name" value="Mannitol_DH_N"/>
</dbReference>
<dbReference type="Pfam" id="PF08125">
    <property type="entry name" value="Mannitol_dh_C"/>
    <property type="match status" value="1"/>
</dbReference>
<dbReference type="SUPFAM" id="SSF48179">
    <property type="entry name" value="6-phosphogluconate dehydrogenase C-terminal domain-like"/>
    <property type="match status" value="1"/>
</dbReference>
<dbReference type="PANTHER" id="PTHR30524">
    <property type="entry name" value="MANNITOL-1-PHOSPHATE 5-DEHYDROGENASE"/>
    <property type="match status" value="1"/>
</dbReference>
<keyword evidence="5 7" id="KW-0520">NAD</keyword>
<gene>
    <name evidence="7" type="primary">mtlD</name>
    <name evidence="10" type="ORF">CFK38_15940</name>
</gene>
<comment type="catalytic activity">
    <reaction evidence="6 7">
        <text>D-mannitol 1-phosphate + NAD(+) = beta-D-fructose 6-phosphate + NADH + H(+)</text>
        <dbReference type="Rhea" id="RHEA:19661"/>
        <dbReference type="ChEBI" id="CHEBI:15378"/>
        <dbReference type="ChEBI" id="CHEBI:57540"/>
        <dbReference type="ChEBI" id="CHEBI:57634"/>
        <dbReference type="ChEBI" id="CHEBI:57945"/>
        <dbReference type="ChEBI" id="CHEBI:61381"/>
        <dbReference type="EC" id="1.1.1.17"/>
    </reaction>
</comment>
<feature type="domain" description="Mannitol dehydrogenase C-terminal" evidence="9">
    <location>
        <begin position="199"/>
        <end position="351"/>
    </location>
</feature>
<dbReference type="InterPro" id="IPR013118">
    <property type="entry name" value="Mannitol_DH_C"/>
</dbReference>
<evidence type="ECO:0000256" key="1">
    <source>
        <dbReference type="ARBA" id="ARBA00006541"/>
    </source>
</evidence>
<dbReference type="Pfam" id="PF01232">
    <property type="entry name" value="Mannitol_dh"/>
    <property type="match status" value="1"/>
</dbReference>
<dbReference type="GO" id="GO:0005829">
    <property type="term" value="C:cytosol"/>
    <property type="evidence" value="ECO:0007669"/>
    <property type="project" value="TreeGrafter"/>
</dbReference>
<evidence type="ECO:0000256" key="5">
    <source>
        <dbReference type="ARBA" id="ARBA00023027"/>
    </source>
</evidence>
<dbReference type="Proteomes" id="UP000218165">
    <property type="component" value="Chromosome"/>
</dbReference>
<dbReference type="OrthoDB" id="271711at2"/>
<dbReference type="InterPro" id="IPR000669">
    <property type="entry name" value="Mannitol_DH"/>
</dbReference>
<reference evidence="11" key="1">
    <citation type="submission" date="2017-09" db="EMBL/GenBank/DDBJ databases">
        <title>Brachybacterium sp. VM2412.</title>
        <authorList>
            <person name="Tak E.J."/>
            <person name="Bae J.-W."/>
        </authorList>
    </citation>
    <scope>NUCLEOTIDE SEQUENCE [LARGE SCALE GENOMIC DNA]</scope>
    <source>
        <strain evidence="11">VM2412</strain>
    </source>
</reference>
<dbReference type="InterPro" id="IPR008927">
    <property type="entry name" value="6-PGluconate_DH-like_C_sf"/>
</dbReference>
<proteinExistence type="inferred from homology"/>
<dbReference type="NCBIfam" id="NF002652">
    <property type="entry name" value="PRK02318.2-5"/>
    <property type="match status" value="1"/>
</dbReference>
<evidence type="ECO:0000259" key="9">
    <source>
        <dbReference type="Pfam" id="PF08125"/>
    </source>
</evidence>
<evidence type="ECO:0000313" key="10">
    <source>
        <dbReference type="EMBL" id="ATG52852.1"/>
    </source>
</evidence>
<sequence>MKAVHFGAGNIGRGFVGLLLHEAGCEVVFSDVAESLVQQLQQADSFTVTTVGQHPTTTVVEGFRALNSDQDPETLTEEIASADIVTTAVGARILRFVAPSIAAGIAARPAGAPPLAVMACENAINATDLLEQEIRANYQGEDLEEKALFANTAVDRIVPVQAEGAGLDVTVEDFFEWAVERGPFGGNEPDVPGITWVDDLAPYIERKLFTVNTGHATTAWHGWAAGHATIAEAIRDPAVAIEVETVLAETSSLLSARHGFSEDDMASYRAKVLGRFANTALPDPVERVGRGPLRKLSREDRIIGPAAALAERGLEHEGLLSAVAAALAFTPEGDEEVDRLQDLLRTTSADAATLEITGLAPDHPLHPEVRALIAARITGP</sequence>
<organism evidence="10 11">
    <name type="scientific">Brachybacterium vulturis</name>
    <dbReference type="NCBI Taxonomy" id="2017484"/>
    <lineage>
        <taxon>Bacteria</taxon>
        <taxon>Bacillati</taxon>
        <taxon>Actinomycetota</taxon>
        <taxon>Actinomycetes</taxon>
        <taxon>Micrococcales</taxon>
        <taxon>Dermabacteraceae</taxon>
        <taxon>Brachybacterium</taxon>
    </lineage>
</organism>
<evidence type="ECO:0000259" key="8">
    <source>
        <dbReference type="Pfam" id="PF01232"/>
    </source>
</evidence>
<protein>
    <recommendedName>
        <fullName evidence="3 7">Mannitol-1-phosphate 5-dehydrogenase</fullName>
        <ecNumber evidence="2 7">1.1.1.17</ecNumber>
    </recommendedName>
</protein>
<evidence type="ECO:0000313" key="11">
    <source>
        <dbReference type="Proteomes" id="UP000218165"/>
    </source>
</evidence>
<name>A0A291GS39_9MICO</name>
<keyword evidence="11" id="KW-1185">Reference proteome</keyword>
<dbReference type="RefSeq" id="WP_096803960.1">
    <property type="nucleotide sequence ID" value="NZ_CP023563.1"/>
</dbReference>
<dbReference type="PANTHER" id="PTHR30524:SF0">
    <property type="entry name" value="ALTRONATE OXIDOREDUCTASE-RELATED"/>
    <property type="match status" value="1"/>
</dbReference>
<feature type="domain" description="Mannitol dehydrogenase N-terminal" evidence="8">
    <location>
        <begin position="1"/>
        <end position="191"/>
    </location>
</feature>
<evidence type="ECO:0000256" key="7">
    <source>
        <dbReference type="HAMAP-Rule" id="MF_00196"/>
    </source>
</evidence>
<dbReference type="PRINTS" id="PR00084">
    <property type="entry name" value="MTLDHDRGNASE"/>
</dbReference>